<dbReference type="Pfam" id="PF01026">
    <property type="entry name" value="TatD_DNase"/>
    <property type="match status" value="1"/>
</dbReference>
<keyword evidence="1" id="KW-0479">Metal-binding</keyword>
<dbReference type="SUPFAM" id="SSF51556">
    <property type="entry name" value="Metallo-dependent hydrolases"/>
    <property type="match status" value="1"/>
</dbReference>
<dbReference type="eggNOG" id="COG0084">
    <property type="taxonomic scope" value="Bacteria"/>
</dbReference>
<evidence type="ECO:0000313" key="2">
    <source>
        <dbReference type="EMBL" id="KPQ11594.1"/>
    </source>
</evidence>
<feature type="binding site" evidence="1">
    <location>
        <position position="67"/>
    </location>
    <ligand>
        <name>a divalent metal cation</name>
        <dbReference type="ChEBI" id="CHEBI:60240"/>
        <label>1</label>
    </ligand>
</feature>
<evidence type="ECO:0000313" key="3">
    <source>
        <dbReference type="Proteomes" id="UP000050421"/>
    </source>
</evidence>
<proteinExistence type="predicted"/>
<gene>
    <name evidence="2" type="ORF">HLUCCX10_15110</name>
</gene>
<name>A0A0N8KEK5_9BACT</name>
<dbReference type="GO" id="GO:0005829">
    <property type="term" value="C:cytosol"/>
    <property type="evidence" value="ECO:0007669"/>
    <property type="project" value="TreeGrafter"/>
</dbReference>
<dbReference type="GO" id="GO:0046872">
    <property type="term" value="F:metal ion binding"/>
    <property type="evidence" value="ECO:0007669"/>
    <property type="project" value="UniProtKB-KW"/>
</dbReference>
<dbReference type="PANTHER" id="PTHR46124">
    <property type="entry name" value="D-AMINOACYL-TRNA DEACYLASE"/>
    <property type="match status" value="1"/>
</dbReference>
<dbReference type="PANTHER" id="PTHR46124:SF3">
    <property type="entry name" value="HYDROLASE"/>
    <property type="match status" value="1"/>
</dbReference>
<dbReference type="InterPro" id="IPR032466">
    <property type="entry name" value="Metal_Hydrolase"/>
</dbReference>
<dbReference type="Gene3D" id="3.20.20.140">
    <property type="entry name" value="Metal-dependent hydrolases"/>
    <property type="match status" value="1"/>
</dbReference>
<dbReference type="AlphaFoldDB" id="A0A0N8KEK5"/>
<protein>
    <submittedName>
        <fullName evidence="2">Mg-dependent DNase</fullName>
    </submittedName>
</protein>
<feature type="binding site" evidence="1">
    <location>
        <position position="126"/>
    </location>
    <ligand>
        <name>a divalent metal cation</name>
        <dbReference type="ChEBI" id="CHEBI:60240"/>
        <label>2</label>
    </ligand>
</feature>
<comment type="caution">
    <text evidence="2">The sequence shown here is derived from an EMBL/GenBank/DDBJ whole genome shotgun (WGS) entry which is preliminary data.</text>
</comment>
<reference evidence="2 3" key="1">
    <citation type="submission" date="2015-09" db="EMBL/GenBank/DDBJ databases">
        <title>Identification and resolution of microdiversity through metagenomic sequencing of parallel consortia.</title>
        <authorList>
            <person name="Nelson W.C."/>
            <person name="Romine M.F."/>
            <person name="Lindemann S.R."/>
        </authorList>
    </citation>
    <scope>NUCLEOTIDE SEQUENCE [LARGE SCALE GENOMIC DNA]</scope>
    <source>
        <strain evidence="2">HL-49</strain>
    </source>
</reference>
<accession>A0A0N8KEK5</accession>
<sequence length="216" mass="25157">MKLFNIHTHRLNIPNSLFNAERDINSLSPNQYFSIGLHPWYLYDKWEEKWSEFRNYVTNQNCLAIGEAGFDRLRGPKLSIQKAAFEEQVNTAKIEGIPLILHCVKGHDLLLEYLKNTSSHPQIIWHGWNLKTHLAEQLLPFAVSFSFGEKILDSKSNASQWLKNCPKDRIFFETDNSEEEIDQIYQAASLILGLSVEDLQRQVIQNWNRISSKKLK</sequence>
<feature type="binding site" evidence="1">
    <location>
        <position position="175"/>
    </location>
    <ligand>
        <name>a divalent metal cation</name>
        <dbReference type="ChEBI" id="CHEBI:60240"/>
        <label>1</label>
    </ligand>
</feature>
<organism evidence="2 3">
    <name type="scientific">Algoriphagus marincola HL-49</name>
    <dbReference type="NCBI Taxonomy" id="1305737"/>
    <lineage>
        <taxon>Bacteria</taxon>
        <taxon>Pseudomonadati</taxon>
        <taxon>Bacteroidota</taxon>
        <taxon>Cytophagia</taxon>
        <taxon>Cytophagales</taxon>
        <taxon>Cyclobacteriaceae</taxon>
        <taxon>Algoriphagus</taxon>
    </lineage>
</organism>
<evidence type="ECO:0000256" key="1">
    <source>
        <dbReference type="PIRSR" id="PIRSR005902-1"/>
    </source>
</evidence>
<dbReference type="PATRIC" id="fig|1305737.6.peg.3769"/>
<dbReference type="InterPro" id="IPR001130">
    <property type="entry name" value="TatD-like"/>
</dbReference>
<dbReference type="OrthoDB" id="664222at2"/>
<dbReference type="GO" id="GO:0016788">
    <property type="term" value="F:hydrolase activity, acting on ester bonds"/>
    <property type="evidence" value="ECO:0007669"/>
    <property type="project" value="InterPro"/>
</dbReference>
<feature type="binding site" evidence="1">
    <location>
        <position position="102"/>
    </location>
    <ligand>
        <name>a divalent metal cation</name>
        <dbReference type="ChEBI" id="CHEBI:60240"/>
        <label>2</label>
    </ligand>
</feature>
<dbReference type="EMBL" id="LJXT01000119">
    <property type="protein sequence ID" value="KPQ11594.1"/>
    <property type="molecule type" value="Genomic_DNA"/>
</dbReference>
<dbReference type="PIRSF" id="PIRSF005902">
    <property type="entry name" value="DNase_TatD"/>
    <property type="match status" value="1"/>
</dbReference>
<dbReference type="STRING" id="1305737.GCA_000526355_03147"/>
<dbReference type="Proteomes" id="UP000050421">
    <property type="component" value="Unassembled WGS sequence"/>
</dbReference>